<evidence type="ECO:0000313" key="5">
    <source>
        <dbReference type="EMBL" id="TQD92069.1"/>
    </source>
</evidence>
<dbReference type="EMBL" id="VIEB01000402">
    <property type="protein sequence ID" value="TQD92069.1"/>
    <property type="molecule type" value="Genomic_DNA"/>
</dbReference>
<comment type="caution">
    <text evidence="5">The sequence shown here is derived from an EMBL/GenBank/DDBJ whole genome shotgun (WGS) entry which is preliminary data.</text>
</comment>
<sequence>MASFGNLFVMAGFVLAAIIIMSSVGLSSAFRNIYENYDDRDESSLISPTSSSTEDGSSKDDEISPLCGQQIFAGIFYCNEELTKDCCANLVDIGYDCHQRLVKLILLEATFEGKASEALLKSSQIWNKCVKVVDQADSPSLVAASAF</sequence>
<proteinExistence type="predicted"/>
<accession>A0A540M0J8</accession>
<gene>
    <name evidence="5" type="ORF">C1H46_022348</name>
</gene>
<organism evidence="5 6">
    <name type="scientific">Malus baccata</name>
    <name type="common">Siberian crab apple</name>
    <name type="synonym">Pyrus baccata</name>
    <dbReference type="NCBI Taxonomy" id="106549"/>
    <lineage>
        <taxon>Eukaryota</taxon>
        <taxon>Viridiplantae</taxon>
        <taxon>Streptophyta</taxon>
        <taxon>Embryophyta</taxon>
        <taxon>Tracheophyta</taxon>
        <taxon>Spermatophyta</taxon>
        <taxon>Magnoliopsida</taxon>
        <taxon>eudicotyledons</taxon>
        <taxon>Gunneridae</taxon>
        <taxon>Pentapetalae</taxon>
        <taxon>rosids</taxon>
        <taxon>fabids</taxon>
        <taxon>Rosales</taxon>
        <taxon>Rosaceae</taxon>
        <taxon>Amygdaloideae</taxon>
        <taxon>Maleae</taxon>
        <taxon>Malus</taxon>
    </lineage>
</organism>
<dbReference type="InterPro" id="IPR008502">
    <property type="entry name" value="Prolamin-like"/>
</dbReference>
<keyword evidence="1 3" id="KW-0732">Signal</keyword>
<feature type="region of interest" description="Disordered" evidence="2">
    <location>
        <begin position="41"/>
        <end position="61"/>
    </location>
</feature>
<dbReference type="PANTHER" id="PTHR31207">
    <property type="entry name" value="ECA1 GAMETOGENESIS FAMILY PROTEIN (DUF784)-RELATED-RELATED"/>
    <property type="match status" value="1"/>
</dbReference>
<feature type="signal peptide" evidence="3">
    <location>
        <begin position="1"/>
        <end position="29"/>
    </location>
</feature>
<keyword evidence="6" id="KW-1185">Reference proteome</keyword>
<feature type="domain" description="Prolamin-like" evidence="4">
    <location>
        <begin position="65"/>
        <end position="130"/>
    </location>
</feature>
<dbReference type="AlphaFoldDB" id="A0A540M0J8"/>
<feature type="compositionally biased region" description="Low complexity" evidence="2">
    <location>
        <begin position="44"/>
        <end position="55"/>
    </location>
</feature>
<dbReference type="PANTHER" id="PTHR31207:SF35">
    <property type="entry name" value="PROLAMIN-LIKE DOMAIN-CONTAINING PROTEIN"/>
    <property type="match status" value="1"/>
</dbReference>
<evidence type="ECO:0000256" key="1">
    <source>
        <dbReference type="ARBA" id="ARBA00022729"/>
    </source>
</evidence>
<feature type="chain" id="PRO_5021808403" description="Prolamin-like domain-containing protein" evidence="3">
    <location>
        <begin position="30"/>
        <end position="147"/>
    </location>
</feature>
<dbReference type="Proteomes" id="UP000315295">
    <property type="component" value="Unassembled WGS sequence"/>
</dbReference>
<evidence type="ECO:0000256" key="3">
    <source>
        <dbReference type="SAM" id="SignalP"/>
    </source>
</evidence>
<reference evidence="5 6" key="1">
    <citation type="journal article" date="2019" name="G3 (Bethesda)">
        <title>Sequencing of a Wild Apple (Malus baccata) Genome Unravels the Differences Between Cultivated and Wild Apple Species Regarding Disease Resistance and Cold Tolerance.</title>
        <authorList>
            <person name="Chen X."/>
        </authorList>
    </citation>
    <scope>NUCLEOTIDE SEQUENCE [LARGE SCALE GENOMIC DNA]</scope>
    <source>
        <strain evidence="6">cv. Shandingzi</strain>
        <tissue evidence="5">Leaves</tissue>
    </source>
</reference>
<evidence type="ECO:0000259" key="4">
    <source>
        <dbReference type="Pfam" id="PF05617"/>
    </source>
</evidence>
<dbReference type="Pfam" id="PF05617">
    <property type="entry name" value="Prolamin_like"/>
    <property type="match status" value="1"/>
</dbReference>
<name>A0A540M0J8_MALBA</name>
<protein>
    <recommendedName>
        <fullName evidence="4">Prolamin-like domain-containing protein</fullName>
    </recommendedName>
</protein>
<dbReference type="InterPro" id="IPR040220">
    <property type="entry name" value="DD11"/>
</dbReference>
<evidence type="ECO:0000256" key="2">
    <source>
        <dbReference type="SAM" id="MobiDB-lite"/>
    </source>
</evidence>
<evidence type="ECO:0000313" key="6">
    <source>
        <dbReference type="Proteomes" id="UP000315295"/>
    </source>
</evidence>